<evidence type="ECO:0000256" key="2">
    <source>
        <dbReference type="SAM" id="Phobius"/>
    </source>
</evidence>
<keyword evidence="2" id="KW-0812">Transmembrane</keyword>
<keyword evidence="2" id="KW-0472">Membrane</keyword>
<feature type="compositionally biased region" description="Low complexity" evidence="1">
    <location>
        <begin position="321"/>
        <end position="334"/>
    </location>
</feature>
<feature type="transmembrane region" description="Helical" evidence="2">
    <location>
        <begin position="264"/>
        <end position="283"/>
    </location>
</feature>
<organism evidence="3 4">
    <name type="scientific">Sorghum bicolor</name>
    <name type="common">Sorghum</name>
    <name type="synonym">Sorghum vulgare</name>
    <dbReference type="NCBI Taxonomy" id="4558"/>
    <lineage>
        <taxon>Eukaryota</taxon>
        <taxon>Viridiplantae</taxon>
        <taxon>Streptophyta</taxon>
        <taxon>Embryophyta</taxon>
        <taxon>Tracheophyta</taxon>
        <taxon>Spermatophyta</taxon>
        <taxon>Magnoliopsida</taxon>
        <taxon>Liliopsida</taxon>
        <taxon>Poales</taxon>
        <taxon>Poaceae</taxon>
        <taxon>PACMAD clade</taxon>
        <taxon>Panicoideae</taxon>
        <taxon>Andropogonodae</taxon>
        <taxon>Andropogoneae</taxon>
        <taxon>Sorghinae</taxon>
        <taxon>Sorghum</taxon>
    </lineage>
</organism>
<feature type="region of interest" description="Disordered" evidence="1">
    <location>
        <begin position="313"/>
        <end position="334"/>
    </location>
</feature>
<dbReference type="AlphaFoldDB" id="A0A921S7W9"/>
<reference evidence="3" key="1">
    <citation type="journal article" date="2019" name="BMC Genomics">
        <title>A new reference genome for Sorghum bicolor reveals high levels of sequence similarity between sweet and grain genotypes: implications for the genetics of sugar metabolism.</title>
        <authorList>
            <person name="Cooper E.A."/>
            <person name="Brenton Z.W."/>
            <person name="Flinn B.S."/>
            <person name="Jenkins J."/>
            <person name="Shu S."/>
            <person name="Flowers D."/>
            <person name="Luo F."/>
            <person name="Wang Y."/>
            <person name="Xia P."/>
            <person name="Barry K."/>
            <person name="Daum C."/>
            <person name="Lipzen A."/>
            <person name="Yoshinaga Y."/>
            <person name="Schmutz J."/>
            <person name="Saski C."/>
            <person name="Vermerris W."/>
            <person name="Kresovich S."/>
        </authorList>
    </citation>
    <scope>NUCLEOTIDE SEQUENCE</scope>
</reference>
<feature type="transmembrane region" description="Helical" evidence="2">
    <location>
        <begin position="107"/>
        <end position="127"/>
    </location>
</feature>
<feature type="transmembrane region" description="Helical" evidence="2">
    <location>
        <begin position="227"/>
        <end position="258"/>
    </location>
</feature>
<feature type="compositionally biased region" description="Polar residues" evidence="1">
    <location>
        <begin position="1"/>
        <end position="15"/>
    </location>
</feature>
<name>A0A921S7W9_SORBI</name>
<accession>A0A921S7W9</accession>
<gene>
    <name evidence="3" type="ORF">BDA96_01G569400</name>
</gene>
<reference evidence="3" key="2">
    <citation type="submission" date="2020-10" db="EMBL/GenBank/DDBJ databases">
        <authorList>
            <person name="Cooper E.A."/>
            <person name="Brenton Z.W."/>
            <person name="Flinn B.S."/>
            <person name="Jenkins J."/>
            <person name="Shu S."/>
            <person name="Flowers D."/>
            <person name="Luo F."/>
            <person name="Wang Y."/>
            <person name="Xia P."/>
            <person name="Barry K."/>
            <person name="Daum C."/>
            <person name="Lipzen A."/>
            <person name="Yoshinaga Y."/>
            <person name="Schmutz J."/>
            <person name="Saski C."/>
            <person name="Vermerris W."/>
            <person name="Kresovich S."/>
        </authorList>
    </citation>
    <scope>NUCLEOTIDE SEQUENCE</scope>
</reference>
<feature type="transmembrane region" description="Helical" evidence="2">
    <location>
        <begin position="158"/>
        <end position="179"/>
    </location>
</feature>
<comment type="caution">
    <text evidence="3">The sequence shown here is derived from an EMBL/GenBank/DDBJ whole genome shotgun (WGS) entry which is preliminary data.</text>
</comment>
<sequence length="355" mass="35122">MRRTSAVSMKSGSRSTATDAAEAATAAHRPPRIGRTPSAIPAFAADRYALEWCERRARSGISVSCSRLGRSRNSEMRSSVPSSASLANTTSSSTSTSAVSVAADSSLLTTVAFAFGFASATTCAALLPDLAGLAPASTVELAAAGFFAFPATAATSDLAPVLGGFTALAPVLETLAGLVESAPLALAPAAAAAALSGFGTLALSAFSALGTLGALETLAMAASPPAAALPAGFLVVPFAAAAAADSGFLALATLVWFLEAASPASSFFLVFPAAAVLAGLAAGTSSPSSSASSALRPPETLGLGFGFPGSAEEQSATWEQRSASSRSSTSTGRRGEGAIFAFGQAQAGRRRGLWG</sequence>
<dbReference type="Proteomes" id="UP000807115">
    <property type="component" value="Chromosome 1"/>
</dbReference>
<evidence type="ECO:0000313" key="4">
    <source>
        <dbReference type="Proteomes" id="UP000807115"/>
    </source>
</evidence>
<evidence type="ECO:0000256" key="1">
    <source>
        <dbReference type="SAM" id="MobiDB-lite"/>
    </source>
</evidence>
<feature type="transmembrane region" description="Helical" evidence="2">
    <location>
        <begin position="185"/>
        <end position="215"/>
    </location>
</feature>
<dbReference type="EMBL" id="CM027680">
    <property type="protein sequence ID" value="KAG0553143.1"/>
    <property type="molecule type" value="Genomic_DNA"/>
</dbReference>
<feature type="region of interest" description="Disordered" evidence="1">
    <location>
        <begin position="72"/>
        <end position="91"/>
    </location>
</feature>
<keyword evidence="2" id="KW-1133">Transmembrane helix</keyword>
<feature type="region of interest" description="Disordered" evidence="1">
    <location>
        <begin position="1"/>
        <end position="35"/>
    </location>
</feature>
<feature type="compositionally biased region" description="Low complexity" evidence="1">
    <location>
        <begin position="82"/>
        <end position="91"/>
    </location>
</feature>
<evidence type="ECO:0000313" key="3">
    <source>
        <dbReference type="EMBL" id="KAG0553143.1"/>
    </source>
</evidence>
<protein>
    <submittedName>
        <fullName evidence="3">Uncharacterized protein</fullName>
    </submittedName>
</protein>
<proteinExistence type="predicted"/>
<feature type="compositionally biased region" description="Low complexity" evidence="1">
    <location>
        <begin position="16"/>
        <end position="27"/>
    </location>
</feature>